<evidence type="ECO:0008006" key="5">
    <source>
        <dbReference type="Google" id="ProtNLM"/>
    </source>
</evidence>
<evidence type="ECO:0000313" key="3">
    <source>
        <dbReference type="EMBL" id="KIO07263.1"/>
    </source>
</evidence>
<dbReference type="Proteomes" id="UP000054217">
    <property type="component" value="Unassembled WGS sequence"/>
</dbReference>
<feature type="compositionally biased region" description="Basic and acidic residues" evidence="2">
    <location>
        <begin position="159"/>
        <end position="188"/>
    </location>
</feature>
<evidence type="ECO:0000256" key="1">
    <source>
        <dbReference type="SAM" id="Coils"/>
    </source>
</evidence>
<accession>A0A0C3JDW8</accession>
<reference evidence="3 4" key="1">
    <citation type="submission" date="2014-04" db="EMBL/GenBank/DDBJ databases">
        <authorList>
            <consortium name="DOE Joint Genome Institute"/>
            <person name="Kuo A."/>
            <person name="Kohler A."/>
            <person name="Costa M.D."/>
            <person name="Nagy L.G."/>
            <person name="Floudas D."/>
            <person name="Copeland A."/>
            <person name="Barry K.W."/>
            <person name="Cichocki N."/>
            <person name="Veneault-Fourrey C."/>
            <person name="LaButti K."/>
            <person name="Lindquist E.A."/>
            <person name="Lipzen A."/>
            <person name="Lundell T."/>
            <person name="Morin E."/>
            <person name="Murat C."/>
            <person name="Sun H."/>
            <person name="Tunlid A."/>
            <person name="Henrissat B."/>
            <person name="Grigoriev I.V."/>
            <person name="Hibbett D.S."/>
            <person name="Martin F."/>
            <person name="Nordberg H.P."/>
            <person name="Cantor M.N."/>
            <person name="Hua S.X."/>
        </authorList>
    </citation>
    <scope>NUCLEOTIDE SEQUENCE [LARGE SCALE GENOMIC DNA]</scope>
    <source>
        <strain evidence="3 4">Marx 270</strain>
    </source>
</reference>
<dbReference type="HOGENOM" id="CLU_048923_0_0_1"/>
<sequence length="310" mass="34434">MSTSRLITTTDHNDEGWALIDWTQVSDNAIKYDTDNEEETMRAKEEQAWLEAKRVERERAEAERAEWERAEAKRAEREAEEKKACKEEERWEAKCKCKGDEASTGGASGEARGEVKRVVMDPSCTHCAQAKVICEFLVDSNKKRVACVCCNQSQGKCQWPRDGKDAEAGPKAKVDKGKKQKANDEMPEPRLSQKKWVKSKLIEVLEINKPEAGGSRARKAMAGGLSGLEDKLEWLIDITGLIANNLVGLFELQEAVVENSGCIANVLEAIINKSYGFGVAVTPLDLGSSKLDLDELCEEVGWLQAKGEEK</sequence>
<organism evidence="3 4">
    <name type="scientific">Pisolithus tinctorius Marx 270</name>
    <dbReference type="NCBI Taxonomy" id="870435"/>
    <lineage>
        <taxon>Eukaryota</taxon>
        <taxon>Fungi</taxon>
        <taxon>Dikarya</taxon>
        <taxon>Basidiomycota</taxon>
        <taxon>Agaricomycotina</taxon>
        <taxon>Agaricomycetes</taxon>
        <taxon>Agaricomycetidae</taxon>
        <taxon>Boletales</taxon>
        <taxon>Sclerodermatineae</taxon>
        <taxon>Pisolithaceae</taxon>
        <taxon>Pisolithus</taxon>
    </lineage>
</organism>
<gene>
    <name evidence="3" type="ORF">M404DRAFT_23710</name>
</gene>
<dbReference type="EMBL" id="KN831960">
    <property type="protein sequence ID" value="KIO07263.1"/>
    <property type="molecule type" value="Genomic_DNA"/>
</dbReference>
<name>A0A0C3JDW8_PISTI</name>
<dbReference type="InParanoid" id="A0A0C3JDW8"/>
<proteinExistence type="predicted"/>
<reference evidence="4" key="2">
    <citation type="submission" date="2015-01" db="EMBL/GenBank/DDBJ databases">
        <title>Evolutionary Origins and Diversification of the Mycorrhizal Mutualists.</title>
        <authorList>
            <consortium name="DOE Joint Genome Institute"/>
            <consortium name="Mycorrhizal Genomics Consortium"/>
            <person name="Kohler A."/>
            <person name="Kuo A."/>
            <person name="Nagy L.G."/>
            <person name="Floudas D."/>
            <person name="Copeland A."/>
            <person name="Barry K.W."/>
            <person name="Cichocki N."/>
            <person name="Veneault-Fourrey C."/>
            <person name="LaButti K."/>
            <person name="Lindquist E.A."/>
            <person name="Lipzen A."/>
            <person name="Lundell T."/>
            <person name="Morin E."/>
            <person name="Murat C."/>
            <person name="Riley R."/>
            <person name="Ohm R."/>
            <person name="Sun H."/>
            <person name="Tunlid A."/>
            <person name="Henrissat B."/>
            <person name="Grigoriev I.V."/>
            <person name="Hibbett D.S."/>
            <person name="Martin F."/>
        </authorList>
    </citation>
    <scope>NUCLEOTIDE SEQUENCE [LARGE SCALE GENOMIC DNA]</scope>
    <source>
        <strain evidence="4">Marx 270</strain>
    </source>
</reference>
<feature type="region of interest" description="Disordered" evidence="2">
    <location>
        <begin position="159"/>
        <end position="190"/>
    </location>
</feature>
<evidence type="ECO:0000256" key="2">
    <source>
        <dbReference type="SAM" id="MobiDB-lite"/>
    </source>
</evidence>
<keyword evidence="1" id="KW-0175">Coiled coil</keyword>
<dbReference type="OrthoDB" id="2705551at2759"/>
<dbReference type="AlphaFoldDB" id="A0A0C3JDW8"/>
<keyword evidence="4" id="KW-1185">Reference proteome</keyword>
<feature type="coiled-coil region" evidence="1">
    <location>
        <begin position="50"/>
        <end position="92"/>
    </location>
</feature>
<evidence type="ECO:0000313" key="4">
    <source>
        <dbReference type="Proteomes" id="UP000054217"/>
    </source>
</evidence>
<protein>
    <recommendedName>
        <fullName evidence="5">Zn(2)-C6 fungal-type domain-containing protein</fullName>
    </recommendedName>
</protein>